<evidence type="ECO:0000313" key="7">
    <source>
        <dbReference type="Proteomes" id="UP000011064"/>
    </source>
</evidence>
<sequence length="204" mass="22098">MAAPRASSPILRTLRAPLTAAPRRSIQSRLPLCSARSFCVSVNRMGGLVNGKKNEGELGVGELEGAEGAMAPIVRVGEDEGTMRARLVYQSRKRGIREADLLLSTFADAHLPNMTLAQMTAYDRLLDENDWDIYYWATQPEEPGSTSGSRGKATGPTSGKAPVDEKGGGLWSRRRGSGRRRWGRIGLRIGLCRGGGRGVRFWGG</sequence>
<dbReference type="PANTHER" id="PTHR12469:SF2">
    <property type="entry name" value="SUCCINATE DEHYDROGENASE ASSEMBLY FACTOR 2, MITOCHONDRIAL"/>
    <property type="match status" value="1"/>
</dbReference>
<evidence type="ECO:0000256" key="2">
    <source>
        <dbReference type="ARBA" id="ARBA00023128"/>
    </source>
</evidence>
<comment type="function">
    <text evidence="4">Plays an essential role in the assembly of succinate dehydrogenase (SDH), an enzyme complex (also referred to as respiratory complex II) that is a component of both the tricarboxylic acid (TCA) cycle and the mitochondrial electron transport chain, and which couples the oxidation of succinate to fumarate with the reduction of ubiquinone (coenzyme Q) to ubiquinol. Required for flavinylation (covalent attachment of FAD) of the flavoprotein subunit of the SDH catalytic dimer.</text>
</comment>
<dbReference type="InParanoid" id="L8FQ07"/>
<dbReference type="Gene3D" id="1.10.150.250">
    <property type="entry name" value="Flavinator of succinate dehydrogenase"/>
    <property type="match status" value="1"/>
</dbReference>
<dbReference type="PANTHER" id="PTHR12469">
    <property type="entry name" value="PROTEIN EMI5 HOMOLOG, MITOCHONDRIAL"/>
    <property type="match status" value="1"/>
</dbReference>
<keyword evidence="2 4" id="KW-0496">Mitochondrion</keyword>
<dbReference type="HOGENOM" id="CLU_082824_1_0_1"/>
<protein>
    <recommendedName>
        <fullName evidence="4">Succinate dehydrogenase assembly factor 2, mitochondrial</fullName>
        <shortName evidence="4">SDH assembly factor 2</shortName>
        <shortName evidence="4">SDHAF2</shortName>
    </recommendedName>
</protein>
<comment type="similarity">
    <text evidence="4">Belongs to the SDHAF2 family.</text>
</comment>
<evidence type="ECO:0000256" key="1">
    <source>
        <dbReference type="ARBA" id="ARBA00004305"/>
    </source>
</evidence>
<dbReference type="GO" id="GO:0006121">
    <property type="term" value="P:mitochondrial electron transport, succinate to ubiquinone"/>
    <property type="evidence" value="ECO:0007669"/>
    <property type="project" value="UniProtKB-UniRule"/>
</dbReference>
<accession>L8FQ07</accession>
<keyword evidence="7" id="KW-1185">Reference proteome</keyword>
<dbReference type="EMBL" id="GL573180">
    <property type="protein sequence ID" value="ELR02573.1"/>
    <property type="molecule type" value="Genomic_DNA"/>
</dbReference>
<comment type="subunit">
    <text evidence="4">Interacts with the flavoprotein subunit within the SDH catalytic dimer.</text>
</comment>
<dbReference type="InterPro" id="IPR028882">
    <property type="entry name" value="SDHAF2"/>
</dbReference>
<evidence type="ECO:0000256" key="3">
    <source>
        <dbReference type="ARBA" id="ARBA00023186"/>
    </source>
</evidence>
<dbReference type="InterPro" id="IPR005631">
    <property type="entry name" value="SDH"/>
</dbReference>
<dbReference type="GO" id="GO:0005759">
    <property type="term" value="C:mitochondrial matrix"/>
    <property type="evidence" value="ECO:0007669"/>
    <property type="project" value="UniProtKB-SubCell"/>
</dbReference>
<dbReference type="AlphaFoldDB" id="L8FQ07"/>
<dbReference type="Proteomes" id="UP000011064">
    <property type="component" value="Unassembled WGS sequence"/>
</dbReference>
<dbReference type="HAMAP" id="MF_03057">
    <property type="entry name" value="SDHAF2"/>
    <property type="match status" value="1"/>
</dbReference>
<reference evidence="7" key="1">
    <citation type="submission" date="2010-09" db="EMBL/GenBank/DDBJ databases">
        <title>The genome sequence of Geomyces destructans 20631-21.</title>
        <authorList>
            <consortium name="The Broad Institute Genome Sequencing Platform"/>
            <person name="Cuomo C.A."/>
            <person name="Blehert D.S."/>
            <person name="Lorch J.M."/>
            <person name="Young S.K."/>
            <person name="Zeng Q."/>
            <person name="Gargeya S."/>
            <person name="Fitzgerald M."/>
            <person name="Haas B."/>
            <person name="Abouelleil A."/>
            <person name="Alvarado L."/>
            <person name="Arachchi H.M."/>
            <person name="Berlin A."/>
            <person name="Brown A."/>
            <person name="Chapman S.B."/>
            <person name="Chen Z."/>
            <person name="Dunbar C."/>
            <person name="Freedman E."/>
            <person name="Gearin G."/>
            <person name="Gellesch M."/>
            <person name="Goldberg J."/>
            <person name="Griggs A."/>
            <person name="Gujja S."/>
            <person name="Heiman D."/>
            <person name="Howarth C."/>
            <person name="Larson L."/>
            <person name="Lui A."/>
            <person name="MacDonald P.J.P."/>
            <person name="Montmayeur A."/>
            <person name="Murphy C."/>
            <person name="Neiman D."/>
            <person name="Pearson M."/>
            <person name="Priest M."/>
            <person name="Roberts A."/>
            <person name="Saif S."/>
            <person name="Shea T."/>
            <person name="Shenoy N."/>
            <person name="Sisk P."/>
            <person name="Stolte C."/>
            <person name="Sykes S."/>
            <person name="Wortman J."/>
            <person name="Nusbaum C."/>
            <person name="Birren B."/>
        </authorList>
    </citation>
    <scope>NUCLEOTIDE SEQUENCE [LARGE SCALE GENOMIC DNA]</scope>
    <source>
        <strain evidence="7">ATCC MYA-4855 / 20631-21</strain>
    </source>
</reference>
<dbReference type="STRING" id="658429.L8FQ07"/>
<dbReference type="Pfam" id="PF03937">
    <property type="entry name" value="Sdh5"/>
    <property type="match status" value="1"/>
</dbReference>
<evidence type="ECO:0000256" key="5">
    <source>
        <dbReference type="SAM" id="MobiDB-lite"/>
    </source>
</evidence>
<dbReference type="OrthoDB" id="284292at2759"/>
<dbReference type="InterPro" id="IPR036714">
    <property type="entry name" value="SDH_sf"/>
</dbReference>
<evidence type="ECO:0000256" key="4">
    <source>
        <dbReference type="HAMAP-Rule" id="MF_03057"/>
    </source>
</evidence>
<comment type="subcellular location">
    <subcellularLocation>
        <location evidence="1 4">Mitochondrion matrix</location>
    </subcellularLocation>
</comment>
<name>L8FQ07_PSED2</name>
<dbReference type="FunFam" id="1.10.150.250:FF:000002">
    <property type="entry name" value="Succinate dehydrogenase assembly factor 2, mitochondrial"/>
    <property type="match status" value="1"/>
</dbReference>
<dbReference type="VEuPathDB" id="FungiDB:GMDG_01098"/>
<dbReference type="SUPFAM" id="SSF109910">
    <property type="entry name" value="YgfY-like"/>
    <property type="match status" value="1"/>
</dbReference>
<dbReference type="GO" id="GO:0034553">
    <property type="term" value="P:mitochondrial respiratory chain complex II assembly"/>
    <property type="evidence" value="ECO:0007669"/>
    <property type="project" value="TreeGrafter"/>
</dbReference>
<proteinExistence type="inferred from homology"/>
<dbReference type="GO" id="GO:0006099">
    <property type="term" value="P:tricarboxylic acid cycle"/>
    <property type="evidence" value="ECO:0007669"/>
    <property type="project" value="TreeGrafter"/>
</dbReference>
<keyword evidence="3 4" id="KW-0143">Chaperone</keyword>
<evidence type="ECO:0000313" key="6">
    <source>
        <dbReference type="EMBL" id="ELR02573.1"/>
    </source>
</evidence>
<feature type="region of interest" description="Disordered" evidence="5">
    <location>
        <begin position="141"/>
        <end position="177"/>
    </location>
</feature>
<organism evidence="6 7">
    <name type="scientific">Pseudogymnoascus destructans (strain ATCC MYA-4855 / 20631-21)</name>
    <name type="common">Bat white-nose syndrome fungus</name>
    <name type="synonym">Geomyces destructans</name>
    <dbReference type="NCBI Taxonomy" id="658429"/>
    <lineage>
        <taxon>Eukaryota</taxon>
        <taxon>Fungi</taxon>
        <taxon>Dikarya</taxon>
        <taxon>Ascomycota</taxon>
        <taxon>Pezizomycotina</taxon>
        <taxon>Leotiomycetes</taxon>
        <taxon>Thelebolales</taxon>
        <taxon>Thelebolaceae</taxon>
        <taxon>Pseudogymnoascus</taxon>
    </lineage>
</organism>
<gene>
    <name evidence="6" type="ORF">GMDG_01098</name>
</gene>